<accession>A0A1B0DQL5</accession>
<dbReference type="VEuPathDB" id="VectorBase:PPAPM1_011854"/>
<reference evidence="3" key="1">
    <citation type="submission" date="2022-08" db="UniProtKB">
        <authorList>
            <consortium name="EnsemblMetazoa"/>
        </authorList>
    </citation>
    <scope>IDENTIFICATION</scope>
    <source>
        <strain evidence="3">Israel</strain>
    </source>
</reference>
<dbReference type="EMBL" id="AJVK01019198">
    <property type="status" value="NOT_ANNOTATED_CDS"/>
    <property type="molecule type" value="Genomic_DNA"/>
</dbReference>
<dbReference type="EMBL" id="AJVK01019197">
    <property type="status" value="NOT_ANNOTATED_CDS"/>
    <property type="molecule type" value="Genomic_DNA"/>
</dbReference>
<name>A0A1B0DQL5_PHLPP</name>
<evidence type="ECO:0000256" key="2">
    <source>
        <dbReference type="SAM" id="SignalP"/>
    </source>
</evidence>
<protein>
    <submittedName>
        <fullName evidence="3">Uncharacterized protein</fullName>
    </submittedName>
</protein>
<keyword evidence="2" id="KW-0732">Signal</keyword>
<evidence type="ECO:0000313" key="4">
    <source>
        <dbReference type="Proteomes" id="UP000092462"/>
    </source>
</evidence>
<proteinExistence type="predicted"/>
<feature type="compositionally biased region" description="Polar residues" evidence="1">
    <location>
        <begin position="65"/>
        <end position="93"/>
    </location>
</feature>
<dbReference type="EnsemblMetazoa" id="PPAI010806-RA">
    <property type="protein sequence ID" value="PPAI010806-PA"/>
    <property type="gene ID" value="PPAI010806"/>
</dbReference>
<dbReference type="AlphaFoldDB" id="A0A1B0DQL5"/>
<dbReference type="VEuPathDB" id="VectorBase:PPAI010806"/>
<dbReference type="Proteomes" id="UP000092462">
    <property type="component" value="Unassembled WGS sequence"/>
</dbReference>
<organism evidence="3 4">
    <name type="scientific">Phlebotomus papatasi</name>
    <name type="common">Sandfly</name>
    <dbReference type="NCBI Taxonomy" id="29031"/>
    <lineage>
        <taxon>Eukaryota</taxon>
        <taxon>Metazoa</taxon>
        <taxon>Ecdysozoa</taxon>
        <taxon>Arthropoda</taxon>
        <taxon>Hexapoda</taxon>
        <taxon>Insecta</taxon>
        <taxon>Pterygota</taxon>
        <taxon>Neoptera</taxon>
        <taxon>Endopterygota</taxon>
        <taxon>Diptera</taxon>
        <taxon>Nematocera</taxon>
        <taxon>Psychodoidea</taxon>
        <taxon>Psychodidae</taxon>
        <taxon>Phlebotomus</taxon>
        <taxon>Phlebotomus</taxon>
    </lineage>
</organism>
<evidence type="ECO:0000256" key="1">
    <source>
        <dbReference type="SAM" id="MobiDB-lite"/>
    </source>
</evidence>
<feature type="signal peptide" evidence="2">
    <location>
        <begin position="1"/>
        <end position="19"/>
    </location>
</feature>
<feature type="region of interest" description="Disordered" evidence="1">
    <location>
        <begin position="38"/>
        <end position="107"/>
    </location>
</feature>
<evidence type="ECO:0000313" key="3">
    <source>
        <dbReference type="EnsemblMetazoa" id="PPAI010806-PA"/>
    </source>
</evidence>
<keyword evidence="4" id="KW-1185">Reference proteome</keyword>
<feature type="compositionally biased region" description="Low complexity" evidence="1">
    <location>
        <begin position="51"/>
        <end position="64"/>
    </location>
</feature>
<sequence>MWQFVLLVLSCGVFSVVSGIQVHEDVQEDTTTTTVLPLQVPNSQGTNLAGNSSAAAEQENNSSALRNQDNMRQNIEGNSGKNQDNTSQNNSSRFTHHIHIPDTNSQPSIQQFVPSPQLNTWNEKVTLSPEHNHFHPLRQGPQYKVLHAKVNPVSYKHTNIFMPPSAQKGHFVWVPYSAETTTVRNTELPPTAQNSWHWTSNQENRIGDTTATAGGFSYNDNMNLWQDYKKKPLRDWPYPFEVSDSPFTNTWTTEKAPMETTTLDFEDTQSKSKSHQPSIFSSKNKSPWKKLAHILTAAIPIGLLISALTPHVVYVSPNNT</sequence>
<feature type="chain" id="PRO_5043579373" evidence="2">
    <location>
        <begin position="20"/>
        <end position="320"/>
    </location>
</feature>